<dbReference type="HOGENOM" id="CLU_2759687_0_0_1"/>
<reference evidence="3" key="2">
    <citation type="submission" date="2015-01" db="EMBL/GenBank/DDBJ databases">
        <title>Evolutionary Origins and Diversification of the Mycorrhizal Mutualists.</title>
        <authorList>
            <consortium name="DOE Joint Genome Institute"/>
            <consortium name="Mycorrhizal Genomics Consortium"/>
            <person name="Kohler A."/>
            <person name="Kuo A."/>
            <person name="Nagy L.G."/>
            <person name="Floudas D."/>
            <person name="Copeland A."/>
            <person name="Barry K.W."/>
            <person name="Cichocki N."/>
            <person name="Veneault-Fourrey C."/>
            <person name="LaButti K."/>
            <person name="Lindquist E.A."/>
            <person name="Lipzen A."/>
            <person name="Lundell T."/>
            <person name="Morin E."/>
            <person name="Murat C."/>
            <person name="Riley R."/>
            <person name="Ohm R."/>
            <person name="Sun H."/>
            <person name="Tunlid A."/>
            <person name="Henrissat B."/>
            <person name="Grigoriev I.V."/>
            <person name="Hibbett D.S."/>
            <person name="Martin F."/>
        </authorList>
    </citation>
    <scope>NUCLEOTIDE SEQUENCE [LARGE SCALE GENOMIC DNA]</scope>
    <source>
        <strain evidence="3">MUT 4182</strain>
    </source>
</reference>
<sequence length="70" mass="7506">MEATTLPLLRPAGLSPPRSSRRVFQVRDPGPTVQSCCTTSSSAPPRKYTIYTRALVTQGGILILCDSATI</sequence>
<accession>A0A0C3QNR1</accession>
<evidence type="ECO:0000313" key="2">
    <source>
        <dbReference type="EMBL" id="KIO28794.1"/>
    </source>
</evidence>
<dbReference type="EMBL" id="KN822990">
    <property type="protein sequence ID" value="KIO28794.1"/>
    <property type="molecule type" value="Genomic_DNA"/>
</dbReference>
<reference evidence="2 3" key="1">
    <citation type="submission" date="2014-04" db="EMBL/GenBank/DDBJ databases">
        <authorList>
            <consortium name="DOE Joint Genome Institute"/>
            <person name="Kuo A."/>
            <person name="Girlanda M."/>
            <person name="Perotto S."/>
            <person name="Kohler A."/>
            <person name="Nagy L.G."/>
            <person name="Floudas D."/>
            <person name="Copeland A."/>
            <person name="Barry K.W."/>
            <person name="Cichocki N."/>
            <person name="Veneault-Fourrey C."/>
            <person name="LaButti K."/>
            <person name="Lindquist E.A."/>
            <person name="Lipzen A."/>
            <person name="Lundell T."/>
            <person name="Morin E."/>
            <person name="Murat C."/>
            <person name="Sun H."/>
            <person name="Tunlid A."/>
            <person name="Henrissat B."/>
            <person name="Grigoriev I.V."/>
            <person name="Hibbett D.S."/>
            <person name="Martin F."/>
            <person name="Nordberg H.P."/>
            <person name="Cantor M.N."/>
            <person name="Hua S.X."/>
        </authorList>
    </citation>
    <scope>NUCLEOTIDE SEQUENCE [LARGE SCALE GENOMIC DNA]</scope>
    <source>
        <strain evidence="2 3">MUT 4182</strain>
    </source>
</reference>
<organism evidence="2 3">
    <name type="scientific">Tulasnella calospora MUT 4182</name>
    <dbReference type="NCBI Taxonomy" id="1051891"/>
    <lineage>
        <taxon>Eukaryota</taxon>
        <taxon>Fungi</taxon>
        <taxon>Dikarya</taxon>
        <taxon>Basidiomycota</taxon>
        <taxon>Agaricomycotina</taxon>
        <taxon>Agaricomycetes</taxon>
        <taxon>Cantharellales</taxon>
        <taxon>Tulasnellaceae</taxon>
        <taxon>Tulasnella</taxon>
    </lineage>
</organism>
<dbReference type="AlphaFoldDB" id="A0A0C3QNR1"/>
<keyword evidence="3" id="KW-1185">Reference proteome</keyword>
<proteinExistence type="predicted"/>
<evidence type="ECO:0000313" key="3">
    <source>
        <dbReference type="Proteomes" id="UP000054248"/>
    </source>
</evidence>
<feature type="region of interest" description="Disordered" evidence="1">
    <location>
        <begin position="1"/>
        <end position="40"/>
    </location>
</feature>
<protein>
    <submittedName>
        <fullName evidence="2">Uncharacterized protein</fullName>
    </submittedName>
</protein>
<evidence type="ECO:0000256" key="1">
    <source>
        <dbReference type="SAM" id="MobiDB-lite"/>
    </source>
</evidence>
<gene>
    <name evidence="2" type="ORF">M407DRAFT_176708</name>
</gene>
<dbReference type="Proteomes" id="UP000054248">
    <property type="component" value="Unassembled WGS sequence"/>
</dbReference>
<name>A0A0C3QNR1_9AGAM</name>